<accession>A0ABP9SYF4</accession>
<organism evidence="4 5">
    <name type="scientific">Streptomyces thinghirensis</name>
    <dbReference type="NCBI Taxonomy" id="551547"/>
    <lineage>
        <taxon>Bacteria</taxon>
        <taxon>Bacillati</taxon>
        <taxon>Actinomycetota</taxon>
        <taxon>Actinomycetes</taxon>
        <taxon>Kitasatosporales</taxon>
        <taxon>Streptomycetaceae</taxon>
        <taxon>Streptomyces</taxon>
    </lineage>
</organism>
<comment type="caution">
    <text evidence="4">The sequence shown here is derived from an EMBL/GenBank/DDBJ whole genome shotgun (WGS) entry which is preliminary data.</text>
</comment>
<keyword evidence="2" id="KW-0378">Hydrolase</keyword>
<evidence type="ECO:0000259" key="3">
    <source>
        <dbReference type="Pfam" id="PF13472"/>
    </source>
</evidence>
<reference evidence="5" key="1">
    <citation type="journal article" date="2019" name="Int. J. Syst. Evol. Microbiol.">
        <title>The Global Catalogue of Microorganisms (GCM) 10K type strain sequencing project: providing services to taxonomists for standard genome sequencing and annotation.</title>
        <authorList>
            <consortium name="The Broad Institute Genomics Platform"/>
            <consortium name="The Broad Institute Genome Sequencing Center for Infectious Disease"/>
            <person name="Wu L."/>
            <person name="Ma J."/>
        </authorList>
    </citation>
    <scope>NUCLEOTIDE SEQUENCE [LARGE SCALE GENOMIC DNA]</scope>
    <source>
        <strain evidence="5">JCM 18306</strain>
    </source>
</reference>
<feature type="domain" description="SGNH hydrolase-type esterase" evidence="3">
    <location>
        <begin position="7"/>
        <end position="186"/>
    </location>
</feature>
<dbReference type="EMBL" id="BAABJR010000002">
    <property type="protein sequence ID" value="GAA5204425.1"/>
    <property type="molecule type" value="Genomic_DNA"/>
</dbReference>
<dbReference type="PANTHER" id="PTHR43695">
    <property type="entry name" value="PUTATIVE (AFU_ORTHOLOGUE AFUA_2G17250)-RELATED"/>
    <property type="match status" value="1"/>
</dbReference>
<dbReference type="Gene3D" id="3.40.50.1110">
    <property type="entry name" value="SGNH hydrolase"/>
    <property type="match status" value="1"/>
</dbReference>
<gene>
    <name evidence="4" type="ORF">GCM10023323_07320</name>
</gene>
<protein>
    <recommendedName>
        <fullName evidence="3">SGNH hydrolase-type esterase domain-containing protein</fullName>
    </recommendedName>
</protein>
<evidence type="ECO:0000313" key="4">
    <source>
        <dbReference type="EMBL" id="GAA5204425.1"/>
    </source>
</evidence>
<sequence length="464" mass="49812">MNRTIFVLGDSVPAPRTEQEAPMAGWGQKIEELLVGPVAVANYARSAMTTRKYFTERFPAMLNRMRRGDIVLIGFGCVDHMIHNGTRYVPVAEYQEFVRLFAQYVHAEGGVPVLVTPCARYAFSSGGEVLNTLGPYPRAMLEVAGELGAPVIDLTSRTMELWAEMGPTRLRQYFCWTDAGEHPLHPDGVIDSTHLNHTGAYEVARVVVAGLCNLGVLDKANVDVTALMTPPTMPPVSTEFTIQSPESALQYAQRVGEPPAVSKPSAGALAGPMVKFSGVAAPGTDYVLFFEQGRYVGGAHVGGAGQWTWRRSVSWEAGEHAVQCVGLRGDGCSPVSEHRFTVLTEVSPPVVSAPAEGTFSGPRPRFSGKVEPGVTKVVLMERGLLVGATGVNENGEWAFSHAHPWRPGTHTVEVIALFGATESAPTGTTFKVVGIPEGSPIRSFGASRHACGDVCEHRPFTGGW</sequence>
<dbReference type="InterPro" id="IPR013830">
    <property type="entry name" value="SGNH_hydro"/>
</dbReference>
<evidence type="ECO:0000256" key="2">
    <source>
        <dbReference type="ARBA" id="ARBA00022801"/>
    </source>
</evidence>
<keyword evidence="5" id="KW-1185">Reference proteome</keyword>
<evidence type="ECO:0000313" key="5">
    <source>
        <dbReference type="Proteomes" id="UP001499878"/>
    </source>
</evidence>
<dbReference type="InterPro" id="IPR037459">
    <property type="entry name" value="RhgT-like"/>
</dbReference>
<dbReference type="RefSeq" id="WP_345626405.1">
    <property type="nucleotide sequence ID" value="NZ_BAABJR010000002.1"/>
</dbReference>
<name>A0ABP9SYF4_9ACTN</name>
<dbReference type="PANTHER" id="PTHR43695:SF1">
    <property type="entry name" value="RHAMNOGALACTURONAN ACETYLESTERASE"/>
    <property type="match status" value="1"/>
</dbReference>
<proteinExistence type="inferred from homology"/>
<dbReference type="InterPro" id="IPR036514">
    <property type="entry name" value="SGNH_hydro_sf"/>
</dbReference>
<comment type="similarity">
    <text evidence="1">Belongs to the 'GDSL' lipolytic enzyme family.</text>
</comment>
<dbReference type="Pfam" id="PF13472">
    <property type="entry name" value="Lipase_GDSL_2"/>
    <property type="match status" value="1"/>
</dbReference>
<evidence type="ECO:0000256" key="1">
    <source>
        <dbReference type="ARBA" id="ARBA00008668"/>
    </source>
</evidence>
<dbReference type="Proteomes" id="UP001499878">
    <property type="component" value="Unassembled WGS sequence"/>
</dbReference>
<dbReference type="SUPFAM" id="SSF52266">
    <property type="entry name" value="SGNH hydrolase"/>
    <property type="match status" value="1"/>
</dbReference>